<dbReference type="Pfam" id="PF13432">
    <property type="entry name" value="TPR_16"/>
    <property type="match status" value="2"/>
</dbReference>
<evidence type="ECO:0000313" key="3">
    <source>
        <dbReference type="Proteomes" id="UP001597115"/>
    </source>
</evidence>
<sequence>MILLVPLLLQAAAPLQNCAELVKSDPARALEVANGRILQGGGVSAKHCAAMAFAALDKWPAAAAAFEQAAQEAERNKLGIAGSLWVQAANAHLAAGDAAPAVSALDAALSGGSLTGLARGEAYLDRARANVALGKPELARTDMNEALKLVPQDPLAWLLSASLARRMGQLDRAQTDIEQAAKLSPDDSSVALEAGRIALASGAPGAARIAFEGAIKNQPGSEGAKAAQAELDRLGKPGAPPKP</sequence>
<dbReference type="InterPro" id="IPR011990">
    <property type="entry name" value="TPR-like_helical_dom_sf"/>
</dbReference>
<organism evidence="2 3">
    <name type="scientific">Sphingomonas tabacisoli</name>
    <dbReference type="NCBI Taxonomy" id="2249466"/>
    <lineage>
        <taxon>Bacteria</taxon>
        <taxon>Pseudomonadati</taxon>
        <taxon>Pseudomonadota</taxon>
        <taxon>Alphaproteobacteria</taxon>
        <taxon>Sphingomonadales</taxon>
        <taxon>Sphingomonadaceae</taxon>
        <taxon>Sphingomonas</taxon>
    </lineage>
</organism>
<dbReference type="RefSeq" id="WP_380885978.1">
    <property type="nucleotide sequence ID" value="NZ_JBHUDY010000001.1"/>
</dbReference>
<comment type="caution">
    <text evidence="2">The sequence shown here is derived from an EMBL/GenBank/DDBJ whole genome shotgun (WGS) entry which is preliminary data.</text>
</comment>
<reference evidence="3" key="1">
    <citation type="journal article" date="2019" name="Int. J. Syst. Evol. Microbiol.">
        <title>The Global Catalogue of Microorganisms (GCM) 10K type strain sequencing project: providing services to taxonomists for standard genome sequencing and annotation.</title>
        <authorList>
            <consortium name="The Broad Institute Genomics Platform"/>
            <consortium name="The Broad Institute Genome Sequencing Center for Infectious Disease"/>
            <person name="Wu L."/>
            <person name="Ma J."/>
        </authorList>
    </citation>
    <scope>NUCLEOTIDE SEQUENCE [LARGE SCALE GENOMIC DNA]</scope>
    <source>
        <strain evidence="3">CGMCC 1.16275</strain>
    </source>
</reference>
<dbReference type="SMART" id="SM00028">
    <property type="entry name" value="TPR"/>
    <property type="match status" value="3"/>
</dbReference>
<dbReference type="InterPro" id="IPR019734">
    <property type="entry name" value="TPR_rpt"/>
</dbReference>
<proteinExistence type="predicted"/>
<feature type="repeat" description="TPR" evidence="1">
    <location>
        <begin position="154"/>
        <end position="187"/>
    </location>
</feature>
<dbReference type="EMBL" id="JBHUDY010000001">
    <property type="protein sequence ID" value="MFD1610369.1"/>
    <property type="molecule type" value="Genomic_DNA"/>
</dbReference>
<dbReference type="PROSITE" id="PS50005">
    <property type="entry name" value="TPR"/>
    <property type="match status" value="1"/>
</dbReference>
<gene>
    <name evidence="2" type="ORF">ACFSCW_00980</name>
</gene>
<dbReference type="SUPFAM" id="SSF48452">
    <property type="entry name" value="TPR-like"/>
    <property type="match status" value="1"/>
</dbReference>
<dbReference type="Gene3D" id="1.25.40.10">
    <property type="entry name" value="Tetratricopeptide repeat domain"/>
    <property type="match status" value="1"/>
</dbReference>
<accession>A0ABW4HZV9</accession>
<dbReference type="Proteomes" id="UP001597115">
    <property type="component" value="Unassembled WGS sequence"/>
</dbReference>
<protein>
    <submittedName>
        <fullName evidence="2">Tetratricopeptide repeat protein</fullName>
    </submittedName>
</protein>
<name>A0ABW4HZV9_9SPHN</name>
<evidence type="ECO:0000313" key="2">
    <source>
        <dbReference type="EMBL" id="MFD1610369.1"/>
    </source>
</evidence>
<evidence type="ECO:0000256" key="1">
    <source>
        <dbReference type="PROSITE-ProRule" id="PRU00339"/>
    </source>
</evidence>
<keyword evidence="1" id="KW-0802">TPR repeat</keyword>
<keyword evidence="3" id="KW-1185">Reference proteome</keyword>